<dbReference type="PANTHER" id="PTHR43761:SF1">
    <property type="entry name" value="D-ISOMER SPECIFIC 2-HYDROXYACID DEHYDROGENASE CATALYTIC DOMAIN-CONTAINING PROTEIN-RELATED"/>
    <property type="match status" value="1"/>
</dbReference>
<evidence type="ECO:0000313" key="8">
    <source>
        <dbReference type="Proteomes" id="UP000008461"/>
    </source>
</evidence>
<evidence type="ECO:0000256" key="1">
    <source>
        <dbReference type="ARBA" id="ARBA00005854"/>
    </source>
</evidence>
<dbReference type="SUPFAM" id="SSF52283">
    <property type="entry name" value="Formate/glycerate dehydrogenase catalytic domain-like"/>
    <property type="match status" value="1"/>
</dbReference>
<accession>F4L4X6</accession>
<dbReference type="Pfam" id="PF02826">
    <property type="entry name" value="2-Hacid_dh_C"/>
    <property type="match status" value="1"/>
</dbReference>
<dbReference type="AlphaFoldDB" id="F4L4X6"/>
<dbReference type="FunFam" id="3.40.50.720:FF:000203">
    <property type="entry name" value="D-3-phosphoglycerate dehydrogenase (SerA)"/>
    <property type="match status" value="1"/>
</dbReference>
<dbReference type="Pfam" id="PF00389">
    <property type="entry name" value="2-Hacid_dh"/>
    <property type="match status" value="1"/>
</dbReference>
<dbReference type="InterPro" id="IPR006139">
    <property type="entry name" value="D-isomer_2_OHA_DH_cat_dom"/>
</dbReference>
<dbReference type="eggNOG" id="COG1052">
    <property type="taxonomic scope" value="Bacteria"/>
</dbReference>
<dbReference type="EC" id="1.1.1.95" evidence="7"/>
<dbReference type="Gene3D" id="3.40.50.720">
    <property type="entry name" value="NAD(P)-binding Rossmann-like Domain"/>
    <property type="match status" value="2"/>
</dbReference>
<evidence type="ECO:0000256" key="3">
    <source>
        <dbReference type="ARBA" id="ARBA00023027"/>
    </source>
</evidence>
<dbReference type="STRING" id="760192.Halhy_6218"/>
<dbReference type="InterPro" id="IPR036291">
    <property type="entry name" value="NAD(P)-bd_dom_sf"/>
</dbReference>
<dbReference type="RefSeq" id="WP_013768559.1">
    <property type="nucleotide sequence ID" value="NC_015510.1"/>
</dbReference>
<evidence type="ECO:0000256" key="4">
    <source>
        <dbReference type="RuleBase" id="RU003719"/>
    </source>
</evidence>
<keyword evidence="3" id="KW-0520">NAD</keyword>
<feature type="domain" description="D-isomer specific 2-hydroxyacid dehydrogenase NAD-binding" evidence="6">
    <location>
        <begin position="111"/>
        <end position="290"/>
    </location>
</feature>
<dbReference type="EMBL" id="CP002691">
    <property type="protein sequence ID" value="AEE54038.1"/>
    <property type="molecule type" value="Genomic_DNA"/>
</dbReference>
<organism evidence="7 8">
    <name type="scientific">Haliscomenobacter hydrossis (strain ATCC 27775 / DSM 1100 / LMG 10767 / O)</name>
    <dbReference type="NCBI Taxonomy" id="760192"/>
    <lineage>
        <taxon>Bacteria</taxon>
        <taxon>Pseudomonadati</taxon>
        <taxon>Bacteroidota</taxon>
        <taxon>Saprospiria</taxon>
        <taxon>Saprospirales</taxon>
        <taxon>Haliscomenobacteraceae</taxon>
        <taxon>Haliscomenobacter</taxon>
    </lineage>
</organism>
<name>F4L4X6_HALH1</name>
<dbReference type="InterPro" id="IPR006140">
    <property type="entry name" value="D-isomer_DH_NAD-bd"/>
</dbReference>
<evidence type="ECO:0000259" key="6">
    <source>
        <dbReference type="Pfam" id="PF02826"/>
    </source>
</evidence>
<dbReference type="PROSITE" id="PS00671">
    <property type="entry name" value="D_2_HYDROXYACID_DH_3"/>
    <property type="match status" value="1"/>
</dbReference>
<dbReference type="GO" id="GO:0051287">
    <property type="term" value="F:NAD binding"/>
    <property type="evidence" value="ECO:0007669"/>
    <property type="project" value="InterPro"/>
</dbReference>
<dbReference type="GO" id="GO:0004617">
    <property type="term" value="F:phosphoglycerate dehydrogenase activity"/>
    <property type="evidence" value="ECO:0007669"/>
    <property type="project" value="UniProtKB-EC"/>
</dbReference>
<comment type="similarity">
    <text evidence="1 4">Belongs to the D-isomer specific 2-hydroxyacid dehydrogenase family.</text>
</comment>
<feature type="domain" description="D-isomer specific 2-hydroxyacid dehydrogenase catalytic" evidence="5">
    <location>
        <begin position="23"/>
        <end position="321"/>
    </location>
</feature>
<dbReference type="InterPro" id="IPR029753">
    <property type="entry name" value="D-isomer_DH_CS"/>
</dbReference>
<gene>
    <name evidence="7" type="ordered locus">Halhy_6218</name>
</gene>
<dbReference type="InterPro" id="IPR050418">
    <property type="entry name" value="D-iso_2-hydroxyacid_DH_PdxB"/>
</dbReference>
<reference evidence="7 8" key="1">
    <citation type="journal article" date="2011" name="Stand. Genomic Sci.">
        <title>Complete genome sequence of Haliscomenobacter hydrossis type strain (O).</title>
        <authorList>
            <consortium name="US DOE Joint Genome Institute (JGI-PGF)"/>
            <person name="Daligault H."/>
            <person name="Lapidus A."/>
            <person name="Zeytun A."/>
            <person name="Nolan M."/>
            <person name="Lucas S."/>
            <person name="Del Rio T.G."/>
            <person name="Tice H."/>
            <person name="Cheng J.F."/>
            <person name="Tapia R."/>
            <person name="Han C."/>
            <person name="Goodwin L."/>
            <person name="Pitluck S."/>
            <person name="Liolios K."/>
            <person name="Pagani I."/>
            <person name="Ivanova N."/>
            <person name="Huntemann M."/>
            <person name="Mavromatis K."/>
            <person name="Mikhailova N."/>
            <person name="Pati A."/>
            <person name="Chen A."/>
            <person name="Palaniappan K."/>
            <person name="Land M."/>
            <person name="Hauser L."/>
            <person name="Brambilla E.M."/>
            <person name="Rohde M."/>
            <person name="Verbarg S."/>
            <person name="Goker M."/>
            <person name="Bristow J."/>
            <person name="Eisen J.A."/>
            <person name="Markowitz V."/>
            <person name="Hugenholtz P."/>
            <person name="Kyrpides N.C."/>
            <person name="Klenk H.P."/>
            <person name="Woyke T."/>
        </authorList>
    </citation>
    <scope>NUCLEOTIDE SEQUENCE [LARGE SCALE GENOMIC DNA]</scope>
    <source>
        <strain evidence="8">ATCC 27775 / DSM 1100 / LMG 10767 / O</strain>
    </source>
</reference>
<keyword evidence="8" id="KW-1185">Reference proteome</keyword>
<evidence type="ECO:0000313" key="7">
    <source>
        <dbReference type="EMBL" id="AEE54038.1"/>
    </source>
</evidence>
<keyword evidence="2 4" id="KW-0560">Oxidoreductase</keyword>
<evidence type="ECO:0000256" key="2">
    <source>
        <dbReference type="ARBA" id="ARBA00023002"/>
    </source>
</evidence>
<sequence length="322" mass="35541">MSEQPKIVVLDGHTLNPGDLSWNELKSLGEVDFYDRSTSDEIIPRAKDATILIVNKLVLTREHIEQLPRLRCICVSATGYNNVDLAAAREREIGVSNAVGYGTHSVAQHVFALLLELSNHVALHHQSVLNGDWSHQPDFSYWKKPLIELNGKTMGILGFGRIGQKVASIAMAMGMRVLATHRHPERDALVGVTFVRIEDLFAASDVVSLTVPLNDKTRQIVNAKMLQRMKPSAFLINTGRGELINESDLYQALVEEKLAGAGLDVLDGEPPRADHPLFDLPNCIITPHQAWASKEARQRLLDITVGNVASYLRGKPQNVVNA</sequence>
<dbReference type="SUPFAM" id="SSF51735">
    <property type="entry name" value="NAD(P)-binding Rossmann-fold domains"/>
    <property type="match status" value="1"/>
</dbReference>
<protein>
    <submittedName>
        <fullName evidence="7">Phosphoglycerate dehydrogenase</fullName>
        <ecNumber evidence="7">1.1.1.95</ecNumber>
    </submittedName>
</protein>
<dbReference type="Proteomes" id="UP000008461">
    <property type="component" value="Chromosome"/>
</dbReference>
<dbReference type="CDD" id="cd12162">
    <property type="entry name" value="2-Hacid_dh_4"/>
    <property type="match status" value="1"/>
</dbReference>
<dbReference type="KEGG" id="hhy:Halhy_6218"/>
<proteinExistence type="inferred from homology"/>
<evidence type="ECO:0000259" key="5">
    <source>
        <dbReference type="Pfam" id="PF00389"/>
    </source>
</evidence>
<reference key="2">
    <citation type="submission" date="2011-04" db="EMBL/GenBank/DDBJ databases">
        <title>Complete sequence of chromosome of Haliscomenobacter hydrossis DSM 1100.</title>
        <authorList>
            <consortium name="US DOE Joint Genome Institute (JGI-PGF)"/>
            <person name="Lucas S."/>
            <person name="Han J."/>
            <person name="Lapidus A."/>
            <person name="Bruce D."/>
            <person name="Goodwin L."/>
            <person name="Pitluck S."/>
            <person name="Peters L."/>
            <person name="Kyrpides N."/>
            <person name="Mavromatis K."/>
            <person name="Ivanova N."/>
            <person name="Ovchinnikova G."/>
            <person name="Pagani I."/>
            <person name="Daligault H."/>
            <person name="Detter J.C."/>
            <person name="Han C."/>
            <person name="Land M."/>
            <person name="Hauser L."/>
            <person name="Markowitz V."/>
            <person name="Cheng J.-F."/>
            <person name="Hugenholtz P."/>
            <person name="Woyke T."/>
            <person name="Wu D."/>
            <person name="Verbarg S."/>
            <person name="Frueling A."/>
            <person name="Brambilla E."/>
            <person name="Klenk H.-P."/>
            <person name="Eisen J.A."/>
        </authorList>
    </citation>
    <scope>NUCLEOTIDE SEQUENCE</scope>
    <source>
        <strain>DSM 1100</strain>
    </source>
</reference>
<dbReference type="PANTHER" id="PTHR43761">
    <property type="entry name" value="D-ISOMER SPECIFIC 2-HYDROXYACID DEHYDROGENASE FAMILY PROTEIN (AFU_ORTHOLOGUE AFUA_1G13630)"/>
    <property type="match status" value="1"/>
</dbReference>
<dbReference type="OrthoDB" id="9777288at2"/>
<dbReference type="HOGENOM" id="CLU_019796_1_3_10"/>